<evidence type="ECO:0000256" key="24">
    <source>
        <dbReference type="SAM" id="MobiDB-lite"/>
    </source>
</evidence>
<evidence type="ECO:0000256" key="5">
    <source>
        <dbReference type="ARBA" id="ARBA00012483"/>
    </source>
</evidence>
<keyword evidence="11 23" id="KW-0479">Metal-binding</keyword>
<evidence type="ECO:0000256" key="4">
    <source>
        <dbReference type="ARBA" id="ARBA00006608"/>
    </source>
</evidence>
<evidence type="ECO:0000259" key="26">
    <source>
        <dbReference type="PROSITE" id="PS50144"/>
    </source>
</evidence>
<evidence type="ECO:0000256" key="18">
    <source>
        <dbReference type="ARBA" id="ARBA00023054"/>
    </source>
</evidence>
<keyword evidence="15 23" id="KW-0862">Zinc</keyword>
<dbReference type="Pfam" id="PF21355">
    <property type="entry name" value="TRAF-mep_MATH"/>
    <property type="match status" value="1"/>
</dbReference>
<keyword evidence="13 23" id="KW-0863">Zinc-finger</keyword>
<dbReference type="Pfam" id="PF21341">
    <property type="entry name" value="TRAF2_zf"/>
    <property type="match status" value="1"/>
</dbReference>
<sequence length="624" mass="69602">MAAQEPSPPSSMESNKPGFPKKILGNKLEDKHLCNCCHNILRRPFQAQCGHRFCSYCFTRTVSNGPQKCSACIKEDIFEDPTSILKQGCAFPDNAVRREVEHLPAVCINENCTWKGTIKEYELSHEGKCEFMIISCPSCKEHIRFNEQERHNERECPERTLNCKYCKEPFHFKNIKAHDEICPKYPMICEGCAKKKIPREKYVDHIKFCSKFRTPCRFHVVGCDMSVEKEKIHDHERAFAYEHLNLLLHYIMGMKVSMEGLQPQGLEVAGQKLVELQQSLRELEARVSQLSTTSSGPPVQGAAAAAASSSSSSSSGPPGPTVSAPLPPPPTLAPTLSVSTSFTPLPSSVGAALELQLHSEKTKVAELGRRCTELEVKANTFENVVCVLNREVERFATTMEASNRQHKLDQDKIEALSNKVGPWQTPAGVSGAARPPDALVVPQVRQLERTVGLKDLTVAEMEGRLREMSATTFDGVFVWRISDFAKKRQDAIAGRAPAMFSPAFYTSKYGYKMCLRIYLNGDGTGRGSHLSLFFVVMRGQSDALLKWPFNQKVTLMLLDQSNREHIIDAFRPDVTSSSFQRPVSEMNIASGCPLFCPLSKLDGKNSYIRDDTIFIKAIVDLTGL</sequence>
<evidence type="ECO:0000256" key="14">
    <source>
        <dbReference type="ARBA" id="ARBA00022786"/>
    </source>
</evidence>
<dbReference type="FunFam" id="2.60.210.10:FF:000035">
    <property type="entry name" value="TNF receptor-associated factor 2"/>
    <property type="match status" value="1"/>
</dbReference>
<dbReference type="PROSITE" id="PS50145">
    <property type="entry name" value="ZF_TRAF"/>
    <property type="match status" value="2"/>
</dbReference>
<keyword evidence="16" id="KW-0832">Ubl conjugation</keyword>
<evidence type="ECO:0000256" key="19">
    <source>
        <dbReference type="ARBA" id="ARBA00023121"/>
    </source>
</evidence>
<dbReference type="GO" id="GO:0005164">
    <property type="term" value="F:tumor necrosis factor receptor binding"/>
    <property type="evidence" value="ECO:0007669"/>
    <property type="project" value="InterPro"/>
</dbReference>
<gene>
    <name evidence="28" type="ORF">GSTENG00025207001</name>
</gene>
<dbReference type="InterPro" id="IPR002083">
    <property type="entry name" value="MATH/TRAF_dom"/>
</dbReference>
<dbReference type="PROSITE" id="PS50144">
    <property type="entry name" value="MATH"/>
    <property type="match status" value="1"/>
</dbReference>
<dbReference type="GO" id="GO:0009898">
    <property type="term" value="C:cytoplasmic side of plasma membrane"/>
    <property type="evidence" value="ECO:0007669"/>
    <property type="project" value="TreeGrafter"/>
</dbReference>
<keyword evidence="19" id="KW-0446">Lipid-binding</keyword>
<evidence type="ECO:0000256" key="9">
    <source>
        <dbReference type="ARBA" id="ARBA00022679"/>
    </source>
</evidence>
<dbReference type="SUPFAM" id="SSF57850">
    <property type="entry name" value="RING/U-box"/>
    <property type="match status" value="1"/>
</dbReference>
<keyword evidence="8" id="KW-0597">Phosphoprotein</keyword>
<dbReference type="EMBL" id="CAAE01014764">
    <property type="protein sequence ID" value="CAG05243.1"/>
    <property type="molecule type" value="Genomic_DNA"/>
</dbReference>
<dbReference type="GO" id="GO:1905669">
    <property type="term" value="P:TORC1 complex assembly"/>
    <property type="evidence" value="ECO:0007669"/>
    <property type="project" value="UniProtKB-ARBA"/>
</dbReference>
<evidence type="ECO:0000256" key="17">
    <source>
        <dbReference type="ARBA" id="ARBA00022990"/>
    </source>
</evidence>
<keyword evidence="12" id="KW-0677">Repeat</keyword>
<dbReference type="InterPro" id="IPR027133">
    <property type="entry name" value="TRAF2_RING-HC"/>
</dbReference>
<dbReference type="GO" id="GO:0061630">
    <property type="term" value="F:ubiquitin protein ligase activity"/>
    <property type="evidence" value="ECO:0007669"/>
    <property type="project" value="UniProtKB-EC"/>
</dbReference>
<dbReference type="GO" id="GO:0043408">
    <property type="term" value="P:regulation of MAPK cascade"/>
    <property type="evidence" value="ECO:0007669"/>
    <property type="project" value="UniProtKB-ARBA"/>
</dbReference>
<dbReference type="GO" id="GO:0005829">
    <property type="term" value="C:cytosol"/>
    <property type="evidence" value="ECO:0007669"/>
    <property type="project" value="InterPro"/>
</dbReference>
<feature type="domain" description="TRAF-type" evidence="27">
    <location>
        <begin position="177"/>
        <end position="233"/>
    </location>
</feature>
<dbReference type="GO" id="GO:0008270">
    <property type="term" value="F:zinc ion binding"/>
    <property type="evidence" value="ECO:0007669"/>
    <property type="project" value="UniProtKB-KW"/>
</dbReference>
<dbReference type="GO" id="GO:0008289">
    <property type="term" value="F:lipid binding"/>
    <property type="evidence" value="ECO:0007669"/>
    <property type="project" value="UniProtKB-KW"/>
</dbReference>
<comment type="pathway">
    <text evidence="3">Protein modification; protein ubiquitination.</text>
</comment>
<dbReference type="InterPro" id="IPR049440">
    <property type="entry name" value="TRAF3/5_RING"/>
</dbReference>
<dbReference type="GO" id="GO:1990604">
    <property type="term" value="C:IRE1-TRAF2-ASK1 complex"/>
    <property type="evidence" value="ECO:0007669"/>
    <property type="project" value="UniProtKB-ARBA"/>
</dbReference>
<dbReference type="GO" id="GO:0043235">
    <property type="term" value="C:receptor complex"/>
    <property type="evidence" value="ECO:0007669"/>
    <property type="project" value="UniProtKB-ARBA"/>
</dbReference>
<evidence type="ECO:0000256" key="7">
    <source>
        <dbReference type="ARBA" id="ARBA00022499"/>
    </source>
</evidence>
<evidence type="ECO:0000256" key="2">
    <source>
        <dbReference type="ARBA" id="ARBA00004496"/>
    </source>
</evidence>
<evidence type="ECO:0000313" key="28">
    <source>
        <dbReference type="EMBL" id="CAG05243.1"/>
    </source>
</evidence>
<dbReference type="GO" id="GO:0042981">
    <property type="term" value="P:regulation of apoptotic process"/>
    <property type="evidence" value="ECO:0007669"/>
    <property type="project" value="InterPro"/>
</dbReference>
<evidence type="ECO:0000256" key="22">
    <source>
        <dbReference type="ARBA" id="ARBA00078049"/>
    </source>
</evidence>
<keyword evidence="18" id="KW-0175">Coiled coil</keyword>
<evidence type="ECO:0000256" key="3">
    <source>
        <dbReference type="ARBA" id="ARBA00004906"/>
    </source>
</evidence>
<dbReference type="SUPFAM" id="SSF57953">
    <property type="entry name" value="Trimerization domain of TRAF"/>
    <property type="match status" value="1"/>
</dbReference>
<evidence type="ECO:0000256" key="23">
    <source>
        <dbReference type="PROSITE-ProRule" id="PRU00207"/>
    </source>
</evidence>
<feature type="zinc finger region" description="TRAF-type" evidence="23">
    <location>
        <begin position="177"/>
        <end position="233"/>
    </location>
</feature>
<dbReference type="Pfam" id="PF21363">
    <property type="entry name" value="TRAF3_RING"/>
    <property type="match status" value="1"/>
</dbReference>
<evidence type="ECO:0000256" key="15">
    <source>
        <dbReference type="ARBA" id="ARBA00022833"/>
    </source>
</evidence>
<name>Q4S289_TETNG</name>
<feature type="domain" description="MATH" evidence="26">
    <location>
        <begin position="474"/>
        <end position="619"/>
    </location>
</feature>
<dbReference type="GO" id="GO:0033209">
    <property type="term" value="P:tumor necrosis factor-mediated signaling pathway"/>
    <property type="evidence" value="ECO:0007669"/>
    <property type="project" value="InterPro"/>
</dbReference>
<evidence type="ECO:0000259" key="25">
    <source>
        <dbReference type="PROSITE" id="PS50089"/>
    </source>
</evidence>
<evidence type="ECO:0000259" key="27">
    <source>
        <dbReference type="PROSITE" id="PS50145"/>
    </source>
</evidence>
<dbReference type="InterPro" id="IPR012227">
    <property type="entry name" value="TNF_rcpt-assoc_TRAF_met"/>
</dbReference>
<dbReference type="InterPro" id="IPR049441">
    <property type="entry name" value="TRAF2_Znf"/>
</dbReference>
<dbReference type="Pfam" id="PF16673">
    <property type="entry name" value="TRAF_BIRC3_bd"/>
    <property type="match status" value="1"/>
</dbReference>
<evidence type="ECO:0000256" key="10">
    <source>
        <dbReference type="ARBA" id="ARBA00022703"/>
    </source>
</evidence>
<dbReference type="KEGG" id="tng:GSTEN00025207G001"/>
<evidence type="ECO:0000256" key="8">
    <source>
        <dbReference type="ARBA" id="ARBA00022553"/>
    </source>
</evidence>
<evidence type="ECO:0000256" key="6">
    <source>
        <dbReference type="ARBA" id="ARBA00022490"/>
    </source>
</evidence>
<dbReference type="GO" id="GO:1905670">
    <property type="term" value="P:TORC2 complex disassembly"/>
    <property type="evidence" value="ECO:0007669"/>
    <property type="project" value="UniProtKB-ARBA"/>
</dbReference>
<dbReference type="FunFam" id="3.30.40.10:FF:000263">
    <property type="entry name" value="TNF receptor-associated factor"/>
    <property type="match status" value="1"/>
</dbReference>
<accession>Q4S289</accession>
<evidence type="ECO:0000256" key="11">
    <source>
        <dbReference type="ARBA" id="ARBA00022723"/>
    </source>
</evidence>
<dbReference type="CDD" id="cd16639">
    <property type="entry name" value="RING-HC_TRAF2"/>
    <property type="match status" value="1"/>
</dbReference>
<feature type="compositionally biased region" description="Low complexity" evidence="24">
    <location>
        <begin position="294"/>
        <end position="316"/>
    </location>
</feature>
<dbReference type="OrthoDB" id="6499288at2759"/>
<evidence type="ECO:0000256" key="1">
    <source>
        <dbReference type="ARBA" id="ARBA00000900"/>
    </source>
</evidence>
<feature type="region of interest" description="Disordered" evidence="24">
    <location>
        <begin position="287"/>
        <end position="339"/>
    </location>
</feature>
<dbReference type="Gene3D" id="1.20.5.170">
    <property type="match status" value="1"/>
</dbReference>
<dbReference type="PANTHER" id="PTHR10131:SF21">
    <property type="entry name" value="TNF RECEPTOR-ASSOCIATED FACTOR 2"/>
    <property type="match status" value="1"/>
</dbReference>
<comment type="similarity">
    <text evidence="4">Belongs to the TNF receptor-associated factor family. A subfamily.</text>
</comment>
<dbReference type="GO" id="GO:0010628">
    <property type="term" value="P:positive regulation of gene expression"/>
    <property type="evidence" value="ECO:0007669"/>
    <property type="project" value="UniProtKB-ARBA"/>
</dbReference>
<evidence type="ECO:0000256" key="16">
    <source>
        <dbReference type="ARBA" id="ARBA00022843"/>
    </source>
</evidence>
<dbReference type="SUPFAM" id="SSF49599">
    <property type="entry name" value="TRAF domain-like"/>
    <property type="match status" value="1"/>
</dbReference>
<dbReference type="InterPro" id="IPR013083">
    <property type="entry name" value="Znf_RING/FYVE/PHD"/>
</dbReference>
<evidence type="ECO:0000256" key="13">
    <source>
        <dbReference type="ARBA" id="ARBA00022771"/>
    </source>
</evidence>
<reference evidence="28" key="1">
    <citation type="journal article" date="2004" name="Nature">
        <title>Genome duplication in the teleost fish Tetraodon nigroviridis reveals the early vertebrate proto-karyotype.</title>
        <authorList>
            <person name="Jaillon O."/>
            <person name="Aury J.-M."/>
            <person name="Brunet F."/>
            <person name="Petit J.-L."/>
            <person name="Stange-Thomann N."/>
            <person name="Mauceli E."/>
            <person name="Bouneau L."/>
            <person name="Fischer C."/>
            <person name="Ozouf-Costaz C."/>
            <person name="Bernot A."/>
            <person name="Nicaud S."/>
            <person name="Jaffe D."/>
            <person name="Fisher S."/>
            <person name="Lutfalla G."/>
            <person name="Dossat C."/>
            <person name="Segurens B."/>
            <person name="Dasilva C."/>
            <person name="Salanoubat M."/>
            <person name="Levy M."/>
            <person name="Boudet N."/>
            <person name="Castellano S."/>
            <person name="Anthouard V."/>
            <person name="Jubin C."/>
            <person name="Castelli V."/>
            <person name="Katinka M."/>
            <person name="Vacherie B."/>
            <person name="Biemont C."/>
            <person name="Skalli Z."/>
            <person name="Cattolico L."/>
            <person name="Poulain J."/>
            <person name="De Berardinis V."/>
            <person name="Cruaud C."/>
            <person name="Duprat S."/>
            <person name="Brottier P."/>
            <person name="Coutanceau J.-P."/>
            <person name="Gouzy J."/>
            <person name="Parra G."/>
            <person name="Lardier G."/>
            <person name="Chapple C."/>
            <person name="McKernan K.J."/>
            <person name="McEwan P."/>
            <person name="Bosak S."/>
            <person name="Kellis M."/>
            <person name="Volff J.-N."/>
            <person name="Guigo R."/>
            <person name="Zody M.C."/>
            <person name="Mesirov J."/>
            <person name="Lindblad-Toh K."/>
            <person name="Birren B."/>
            <person name="Nusbaum C."/>
            <person name="Kahn D."/>
            <person name="Robinson-Rechavi M."/>
            <person name="Laudet V."/>
            <person name="Schachter V."/>
            <person name="Quetier F."/>
            <person name="Saurin W."/>
            <person name="Scarpelli C."/>
            <person name="Wincker P."/>
            <person name="Lander E.S."/>
            <person name="Weissenbach J."/>
            <person name="Roest Crollius H."/>
        </authorList>
    </citation>
    <scope>NUCLEOTIDE SEQUENCE [LARGE SCALE GENOMIC DNA]</scope>
</reference>
<dbReference type="Gene3D" id="2.60.210.10">
    <property type="entry name" value="Apoptosis, Tumor Necrosis Factor Receptor Associated Protein 2, Chain A"/>
    <property type="match status" value="1"/>
</dbReference>
<reference evidence="28" key="2">
    <citation type="submission" date="2004-02" db="EMBL/GenBank/DDBJ databases">
        <authorList>
            <consortium name="Genoscope"/>
            <consortium name="Whitehead Institute Centre for Genome Research"/>
        </authorList>
    </citation>
    <scope>NUCLEOTIDE SEQUENCE</scope>
</reference>
<dbReference type="EC" id="2.3.2.27" evidence="5"/>
<dbReference type="InterPro" id="IPR049342">
    <property type="entry name" value="TRAF1-6_MATH_dom"/>
</dbReference>
<protein>
    <recommendedName>
        <fullName evidence="20">TNF receptor-associated factor 2</fullName>
        <ecNumber evidence="5">2.3.2.27</ecNumber>
    </recommendedName>
    <alternativeName>
        <fullName evidence="22">E3 ubiquitin-protein ligase TRAF2</fullName>
    </alternativeName>
    <alternativeName>
        <fullName evidence="21">RING-type E3 ubiquitin transferase TRAF2</fullName>
    </alternativeName>
</protein>
<feature type="compositionally biased region" description="Pro residues" evidence="24">
    <location>
        <begin position="317"/>
        <end position="332"/>
    </location>
</feature>
<feature type="region of interest" description="Disordered" evidence="24">
    <location>
        <begin position="1"/>
        <end position="21"/>
    </location>
</feature>
<keyword evidence="6" id="KW-0963">Cytoplasm</keyword>
<dbReference type="FunFam" id="3.30.40.10:FF:000291">
    <property type="entry name" value="TNF receptor-associated factor"/>
    <property type="match status" value="1"/>
</dbReference>
<dbReference type="FunFam" id="3.30.40.10:FF:000189">
    <property type="entry name" value="TNF receptor-associated factor"/>
    <property type="match status" value="1"/>
</dbReference>
<keyword evidence="7" id="KW-1017">Isopeptide bond</keyword>
<dbReference type="GO" id="GO:0043123">
    <property type="term" value="P:positive regulation of canonical NF-kappaB signal transduction"/>
    <property type="evidence" value="ECO:0007669"/>
    <property type="project" value="TreeGrafter"/>
</dbReference>
<evidence type="ECO:0000256" key="20">
    <source>
        <dbReference type="ARBA" id="ARBA00072827"/>
    </source>
</evidence>
<comment type="subcellular location">
    <subcellularLocation>
        <location evidence="2">Cytoplasm</location>
    </subcellularLocation>
</comment>
<keyword evidence="9" id="KW-0808">Transferase</keyword>
<dbReference type="InterPro" id="IPR001293">
    <property type="entry name" value="Znf_TRAF"/>
</dbReference>
<dbReference type="Pfam" id="PF02176">
    <property type="entry name" value="zf-TRAF"/>
    <property type="match status" value="1"/>
</dbReference>
<dbReference type="InterPro" id="IPR001841">
    <property type="entry name" value="Znf_RING"/>
</dbReference>
<feature type="zinc finger region" description="TRAF-type" evidence="23">
    <location>
        <begin position="124"/>
        <end position="176"/>
    </location>
</feature>
<dbReference type="GO" id="GO:0030674">
    <property type="term" value="F:protein-macromolecule adaptor activity"/>
    <property type="evidence" value="ECO:0007669"/>
    <property type="project" value="UniProtKB-ARBA"/>
</dbReference>
<dbReference type="InterPro" id="IPR032070">
    <property type="entry name" value="TRAF_BIRC3-bd"/>
</dbReference>
<dbReference type="PIRSF" id="PIRSF015614">
    <property type="entry name" value="TRAF"/>
    <property type="match status" value="1"/>
</dbReference>
<keyword evidence="14" id="KW-0833">Ubl conjugation pathway</keyword>
<evidence type="ECO:0000256" key="12">
    <source>
        <dbReference type="ARBA" id="ARBA00022737"/>
    </source>
</evidence>
<dbReference type="AlphaFoldDB" id="Q4S289"/>
<dbReference type="PROSITE" id="PS50089">
    <property type="entry name" value="ZF_RING_2"/>
    <property type="match status" value="1"/>
</dbReference>
<comment type="catalytic activity">
    <reaction evidence="1">
        <text>S-ubiquitinyl-[E2 ubiquitin-conjugating enzyme]-L-cysteine + [acceptor protein]-L-lysine = [E2 ubiquitin-conjugating enzyme]-L-cysteine + N(6)-ubiquitinyl-[acceptor protein]-L-lysine.</text>
        <dbReference type="EC" id="2.3.2.27"/>
    </reaction>
</comment>
<organism evidence="28">
    <name type="scientific">Tetraodon nigroviridis</name>
    <name type="common">Spotted green pufferfish</name>
    <name type="synonym">Chelonodon nigroviridis</name>
    <dbReference type="NCBI Taxonomy" id="99883"/>
    <lineage>
        <taxon>Eukaryota</taxon>
        <taxon>Metazoa</taxon>
        <taxon>Chordata</taxon>
        <taxon>Craniata</taxon>
        <taxon>Vertebrata</taxon>
        <taxon>Euteleostomi</taxon>
        <taxon>Actinopterygii</taxon>
        <taxon>Neopterygii</taxon>
        <taxon>Teleostei</taxon>
        <taxon>Neoteleostei</taxon>
        <taxon>Acanthomorphata</taxon>
        <taxon>Eupercaria</taxon>
        <taxon>Tetraodontiformes</taxon>
        <taxon>Tetradontoidea</taxon>
        <taxon>Tetraodontidae</taxon>
        <taxon>Tetraodon</taxon>
    </lineage>
</organism>
<dbReference type="GO" id="GO:0070534">
    <property type="term" value="P:protein K63-linked ubiquitination"/>
    <property type="evidence" value="ECO:0007669"/>
    <property type="project" value="UniProtKB-ARBA"/>
</dbReference>
<proteinExistence type="inferred from homology"/>
<dbReference type="FunFam" id="1.20.5.170:FF:000035">
    <property type="entry name" value="TNF receptor-associated factor"/>
    <property type="match status" value="1"/>
</dbReference>
<feature type="non-terminal residue" evidence="28">
    <location>
        <position position="1"/>
    </location>
</feature>
<comment type="caution">
    <text evidence="28">The sequence shown here is derived from an EMBL/GenBank/DDBJ whole genome shotgun (WGS) entry which is preliminary data.</text>
</comment>
<evidence type="ECO:0000256" key="21">
    <source>
        <dbReference type="ARBA" id="ARBA00076265"/>
    </source>
</evidence>
<dbReference type="Gene3D" id="3.30.40.10">
    <property type="entry name" value="Zinc/RING finger domain, C3HC4 (zinc finger)"/>
    <property type="match status" value="3"/>
</dbReference>
<feature type="domain" description="TRAF-type" evidence="27">
    <location>
        <begin position="124"/>
        <end position="176"/>
    </location>
</feature>
<dbReference type="GO" id="GO:0002700">
    <property type="term" value="P:regulation of production of molecular mediator of immune response"/>
    <property type="evidence" value="ECO:0007669"/>
    <property type="project" value="UniProtKB-ARBA"/>
</dbReference>
<dbReference type="PANTHER" id="PTHR10131">
    <property type="entry name" value="TNF RECEPTOR ASSOCIATED FACTOR"/>
    <property type="match status" value="1"/>
</dbReference>
<feature type="domain" description="RING-type" evidence="25">
    <location>
        <begin position="34"/>
        <end position="72"/>
    </location>
</feature>
<dbReference type="SMART" id="SM00061">
    <property type="entry name" value="MATH"/>
    <property type="match status" value="1"/>
</dbReference>
<keyword evidence="17" id="KW-0007">Acetylation</keyword>
<keyword evidence="10" id="KW-0053">Apoptosis</keyword>
<dbReference type="InterPro" id="IPR008974">
    <property type="entry name" value="TRAF-like"/>
</dbReference>
<dbReference type="GO" id="GO:0006915">
    <property type="term" value="P:apoptotic process"/>
    <property type="evidence" value="ECO:0007669"/>
    <property type="project" value="UniProtKB-KW"/>
</dbReference>